<dbReference type="Pfam" id="PF02581">
    <property type="entry name" value="TMP-TENI"/>
    <property type="match status" value="1"/>
</dbReference>
<dbReference type="Proteomes" id="UP001623852">
    <property type="component" value="Chromosome"/>
</dbReference>
<organism evidence="4 5">
    <name type="scientific">Flavobacterium soyae</name>
    <dbReference type="NCBI Taxonomy" id="2903098"/>
    <lineage>
        <taxon>Bacteria</taxon>
        <taxon>Pseudomonadati</taxon>
        <taxon>Bacteroidota</taxon>
        <taxon>Flavobacteriia</taxon>
        <taxon>Flavobacteriales</taxon>
        <taxon>Flavobacteriaceae</taxon>
        <taxon>Flavobacterium</taxon>
    </lineage>
</organism>
<evidence type="ECO:0000259" key="3">
    <source>
        <dbReference type="Pfam" id="PF02581"/>
    </source>
</evidence>
<accession>A0ABZ2UJH5</accession>
<evidence type="ECO:0000256" key="1">
    <source>
        <dbReference type="ARBA" id="ARBA00004948"/>
    </source>
</evidence>
<proteinExistence type="predicted"/>
<dbReference type="RefSeq" id="WP_406845163.1">
    <property type="nucleotide sequence ID" value="NZ_CP150845.1"/>
</dbReference>
<dbReference type="InterPro" id="IPR036206">
    <property type="entry name" value="ThiamineP_synth_sf"/>
</dbReference>
<dbReference type="PANTHER" id="PTHR20857">
    <property type="entry name" value="THIAMINE-PHOSPHATE PYROPHOSPHORYLASE"/>
    <property type="match status" value="1"/>
</dbReference>
<name>A0ABZ2UJH5_9FLAO</name>
<dbReference type="CDD" id="cd00564">
    <property type="entry name" value="TMP_TenI"/>
    <property type="match status" value="1"/>
</dbReference>
<gene>
    <name evidence="4" type="ORF">AABD74_07815</name>
</gene>
<sequence>MVVISNPFAAADEIKIIHSLFEEGLSLLHIRKPDFSELEMAQFIHQIEFEFRDRIALHSHHLLAEDFGINRIHFSEKERNRIHDFPARFSKPCRYKCKSISTSTHSIKDFNSLENDFNYAFLSPVFQSISKENYKPKTDLFEALKSRTNYKTKVIALGGIDSENIQKTMENGFDDTALLGSIWNNENPVKQFKLCQQIALSYLQSQV</sequence>
<keyword evidence="5" id="KW-1185">Reference proteome</keyword>
<dbReference type="Gene3D" id="3.20.20.70">
    <property type="entry name" value="Aldolase class I"/>
    <property type="match status" value="1"/>
</dbReference>
<feature type="domain" description="Thiamine phosphate synthase/TenI" evidence="3">
    <location>
        <begin position="10"/>
        <end position="181"/>
    </location>
</feature>
<reference evidence="4 5" key="1">
    <citation type="submission" date="2024-03" db="EMBL/GenBank/DDBJ databases">
        <title>Flavobacterium soyae.</title>
        <authorList>
            <person name="Zheng W."/>
        </authorList>
    </citation>
    <scope>NUCLEOTIDE SEQUENCE [LARGE SCALE GENOMIC DNA]</scope>
    <source>
        <strain evidence="4 5">55</strain>
    </source>
</reference>
<evidence type="ECO:0000313" key="5">
    <source>
        <dbReference type="Proteomes" id="UP001623852"/>
    </source>
</evidence>
<evidence type="ECO:0000313" key="4">
    <source>
        <dbReference type="EMBL" id="WYZ21360.1"/>
    </source>
</evidence>
<evidence type="ECO:0000256" key="2">
    <source>
        <dbReference type="ARBA" id="ARBA00022977"/>
    </source>
</evidence>
<dbReference type="SUPFAM" id="SSF51391">
    <property type="entry name" value="Thiamin phosphate synthase"/>
    <property type="match status" value="1"/>
</dbReference>
<keyword evidence="2" id="KW-0784">Thiamine biosynthesis</keyword>
<dbReference type="PANTHER" id="PTHR20857:SF15">
    <property type="entry name" value="THIAMINE-PHOSPHATE SYNTHASE"/>
    <property type="match status" value="1"/>
</dbReference>
<protein>
    <submittedName>
        <fullName evidence="4">Thiamine phosphate synthase</fullName>
    </submittedName>
</protein>
<dbReference type="InterPro" id="IPR022998">
    <property type="entry name" value="ThiamineP_synth_TenI"/>
</dbReference>
<dbReference type="EMBL" id="CP150845">
    <property type="protein sequence ID" value="WYZ21360.1"/>
    <property type="molecule type" value="Genomic_DNA"/>
</dbReference>
<comment type="pathway">
    <text evidence="1">Cofactor biosynthesis; thiamine diphosphate biosynthesis.</text>
</comment>
<dbReference type="InterPro" id="IPR013785">
    <property type="entry name" value="Aldolase_TIM"/>
</dbReference>